<name>A0A443I0R3_BYSSP</name>
<comment type="caution">
    <text evidence="2">The sequence shown here is derived from an EMBL/GenBank/DDBJ whole genome shotgun (WGS) entry which is preliminary data.</text>
</comment>
<evidence type="ECO:0000313" key="2">
    <source>
        <dbReference type="EMBL" id="RWQ97646.1"/>
    </source>
</evidence>
<feature type="region of interest" description="Disordered" evidence="1">
    <location>
        <begin position="1"/>
        <end position="128"/>
    </location>
</feature>
<evidence type="ECO:0000256" key="1">
    <source>
        <dbReference type="SAM" id="MobiDB-lite"/>
    </source>
</evidence>
<protein>
    <submittedName>
        <fullName evidence="2">Uncharacterized protein</fullName>
    </submittedName>
</protein>
<dbReference type="RefSeq" id="XP_028487291.1">
    <property type="nucleotide sequence ID" value="XM_028625463.1"/>
</dbReference>
<dbReference type="Proteomes" id="UP000283841">
    <property type="component" value="Unassembled WGS sequence"/>
</dbReference>
<evidence type="ECO:0000313" key="3">
    <source>
        <dbReference type="Proteomes" id="UP000283841"/>
    </source>
</evidence>
<sequence>MAGVQYPPNMADYRLPPHQIPSRKPLPGRNTGFPFQSFDGNAPQQLAALPGASSYAHNRTRTSSSSVLPQMAPQQTGYTATPPIITNPAHYPPSRRLSSATTSTSSTGNGPSADVRRSSSSRSGNSQMGYVALMRRQKATVWCDRSQPEDPRLLAQRRADKKRAYLEVHRSAGAGRTGTLGSGKIKHHGGKGATDFSPSTFVAATVPVRLSANEVGDADEEARNHELPYHRRTGSGRSSLGSNTRYPSGYQRPTSSRYGSTSTPPNGSADIPEVETPEDKAQEKNEYFAEDGNKESDPEDSFGSVGDMAAPSAAAAAARKTSTADELRRRGSVDDRTSTMTGVRLFVANPDND</sequence>
<reference evidence="2 3" key="1">
    <citation type="journal article" date="2018" name="Front. Microbiol.">
        <title>Genomic and genetic insights into a cosmopolitan fungus, Paecilomyces variotii (Eurotiales).</title>
        <authorList>
            <person name="Urquhart A.S."/>
            <person name="Mondo S.J."/>
            <person name="Makela M.R."/>
            <person name="Hane J.K."/>
            <person name="Wiebenga A."/>
            <person name="He G."/>
            <person name="Mihaltcheva S."/>
            <person name="Pangilinan J."/>
            <person name="Lipzen A."/>
            <person name="Barry K."/>
            <person name="de Vries R.P."/>
            <person name="Grigoriev I.V."/>
            <person name="Idnurm A."/>
        </authorList>
    </citation>
    <scope>NUCLEOTIDE SEQUENCE [LARGE SCALE GENOMIC DNA]</scope>
    <source>
        <strain evidence="2 3">CBS 101075</strain>
    </source>
</reference>
<keyword evidence="3" id="KW-1185">Reference proteome</keyword>
<feature type="compositionally biased region" description="Basic and acidic residues" evidence="1">
    <location>
        <begin position="277"/>
        <end position="296"/>
    </location>
</feature>
<accession>A0A443I0R3</accession>
<feature type="compositionally biased region" description="Basic and acidic residues" evidence="1">
    <location>
        <begin position="322"/>
        <end position="337"/>
    </location>
</feature>
<feature type="compositionally biased region" description="Low complexity" evidence="1">
    <location>
        <begin position="309"/>
        <end position="318"/>
    </location>
</feature>
<dbReference type="VEuPathDB" id="FungiDB:C8Q69DRAFT_143933"/>
<dbReference type="STRING" id="264951.A0A443I0R3"/>
<feature type="compositionally biased region" description="Polar residues" evidence="1">
    <location>
        <begin position="55"/>
        <end position="79"/>
    </location>
</feature>
<feature type="region of interest" description="Disordered" evidence="1">
    <location>
        <begin position="174"/>
        <end position="193"/>
    </location>
</feature>
<dbReference type="AlphaFoldDB" id="A0A443I0R3"/>
<dbReference type="EMBL" id="RCNU01000002">
    <property type="protein sequence ID" value="RWQ97646.1"/>
    <property type="molecule type" value="Genomic_DNA"/>
</dbReference>
<feature type="region of interest" description="Disordered" evidence="1">
    <location>
        <begin position="213"/>
        <end position="353"/>
    </location>
</feature>
<organism evidence="2 3">
    <name type="scientific">Byssochlamys spectabilis</name>
    <name type="common">Paecilomyces variotii</name>
    <dbReference type="NCBI Taxonomy" id="264951"/>
    <lineage>
        <taxon>Eukaryota</taxon>
        <taxon>Fungi</taxon>
        <taxon>Dikarya</taxon>
        <taxon>Ascomycota</taxon>
        <taxon>Pezizomycotina</taxon>
        <taxon>Eurotiomycetes</taxon>
        <taxon>Eurotiomycetidae</taxon>
        <taxon>Eurotiales</taxon>
        <taxon>Thermoascaceae</taxon>
        <taxon>Paecilomyces</taxon>
    </lineage>
</organism>
<feature type="compositionally biased region" description="Low complexity" evidence="1">
    <location>
        <begin position="98"/>
        <end position="107"/>
    </location>
</feature>
<feature type="compositionally biased region" description="Low complexity" evidence="1">
    <location>
        <begin position="235"/>
        <end position="245"/>
    </location>
</feature>
<dbReference type="GeneID" id="39594740"/>
<gene>
    <name evidence="2" type="ORF">C8Q69DRAFT_143933</name>
</gene>
<proteinExistence type="predicted"/>
<feature type="compositionally biased region" description="Polar residues" evidence="1">
    <location>
        <begin position="251"/>
        <end position="266"/>
    </location>
</feature>